<evidence type="ECO:0000313" key="3">
    <source>
        <dbReference type="Proteomes" id="UP001597119"/>
    </source>
</evidence>
<proteinExistence type="predicted"/>
<sequence length="319" mass="34110">MASLRSFLANRLGDGEAASTAITTGDDPPVLELAAEIMDDPQTADTRDGRTIGYADVGDPDGDPVFVFHGFPNSRVFGALFDEAGRAHGLRIVAPERPGLGVSDPQPDRTLTDWPADVADVADALGVDEFAVFGISGGGPYAAATAALLGERVERAAIACGLAPMDAVDVRERLWYYSARFLPSGNKLALWLLGRRAMDDREAFLESMAESAAPADEALWTGEVGKVVHASMIEARRNHGLDPLVTETRVFGSPWGFDLSTIDVPVGLWYGKADVLVPPEMGLYLTEKIPTAEAHIYPDLDHLSIVTEHEADIAAWLAA</sequence>
<protein>
    <submittedName>
        <fullName evidence="2">Alpha/beta fold hydrolase</fullName>
    </submittedName>
</protein>
<dbReference type="RefSeq" id="WP_247374972.1">
    <property type="nucleotide sequence ID" value="NZ_JALLGV010000001.1"/>
</dbReference>
<keyword evidence="2" id="KW-0378">Hydrolase</keyword>
<dbReference type="SUPFAM" id="SSF53474">
    <property type="entry name" value="alpha/beta-Hydrolases"/>
    <property type="match status" value="1"/>
</dbReference>
<dbReference type="PANTHER" id="PTHR43433:SF10">
    <property type="entry name" value="AB HYDROLASE-1 DOMAIN-CONTAINING PROTEIN"/>
    <property type="match status" value="1"/>
</dbReference>
<dbReference type="InterPro" id="IPR000073">
    <property type="entry name" value="AB_hydrolase_1"/>
</dbReference>
<feature type="domain" description="AB hydrolase-1" evidence="1">
    <location>
        <begin position="64"/>
        <end position="307"/>
    </location>
</feature>
<dbReference type="Proteomes" id="UP001597119">
    <property type="component" value="Unassembled WGS sequence"/>
</dbReference>
<dbReference type="PANTHER" id="PTHR43433">
    <property type="entry name" value="HYDROLASE, ALPHA/BETA FOLD FAMILY PROTEIN"/>
    <property type="match status" value="1"/>
</dbReference>
<dbReference type="InterPro" id="IPR050471">
    <property type="entry name" value="AB_hydrolase"/>
</dbReference>
<dbReference type="InterPro" id="IPR029058">
    <property type="entry name" value="AB_hydrolase_fold"/>
</dbReference>
<reference evidence="2 3" key="1">
    <citation type="journal article" date="2019" name="Int. J. Syst. Evol. Microbiol.">
        <title>The Global Catalogue of Microorganisms (GCM) 10K type strain sequencing project: providing services to taxonomists for standard genome sequencing and annotation.</title>
        <authorList>
            <consortium name="The Broad Institute Genomics Platform"/>
            <consortium name="The Broad Institute Genome Sequencing Center for Infectious Disease"/>
            <person name="Wu L."/>
            <person name="Ma J."/>
        </authorList>
    </citation>
    <scope>NUCLEOTIDE SEQUENCE [LARGE SCALE GENOMIC DNA]</scope>
    <source>
        <strain evidence="2 3">CGMCC 1.12125</strain>
    </source>
</reference>
<dbReference type="GO" id="GO:0016787">
    <property type="term" value="F:hydrolase activity"/>
    <property type="evidence" value="ECO:0007669"/>
    <property type="project" value="UniProtKB-KW"/>
</dbReference>
<evidence type="ECO:0000313" key="2">
    <source>
        <dbReference type="EMBL" id="MFD1587124.1"/>
    </source>
</evidence>
<dbReference type="Gene3D" id="3.40.50.1820">
    <property type="entry name" value="alpha/beta hydrolase"/>
    <property type="match status" value="1"/>
</dbReference>
<gene>
    <name evidence="2" type="ORF">ACFR9U_09015</name>
</gene>
<evidence type="ECO:0000259" key="1">
    <source>
        <dbReference type="Pfam" id="PF00561"/>
    </source>
</evidence>
<comment type="caution">
    <text evidence="2">The sequence shown here is derived from an EMBL/GenBank/DDBJ whole genome shotgun (WGS) entry which is preliminary data.</text>
</comment>
<name>A0ABD6CAU9_9EURY</name>
<keyword evidence="3" id="KW-1185">Reference proteome</keyword>
<dbReference type="EMBL" id="JBHUDJ010000003">
    <property type="protein sequence ID" value="MFD1587124.1"/>
    <property type="molecule type" value="Genomic_DNA"/>
</dbReference>
<dbReference type="Pfam" id="PF00561">
    <property type="entry name" value="Abhydrolase_1"/>
    <property type="match status" value="1"/>
</dbReference>
<dbReference type="AlphaFoldDB" id="A0ABD6CAU9"/>
<accession>A0ABD6CAU9</accession>
<organism evidence="2 3">
    <name type="scientific">Halorientalis brevis</name>
    <dbReference type="NCBI Taxonomy" id="1126241"/>
    <lineage>
        <taxon>Archaea</taxon>
        <taxon>Methanobacteriati</taxon>
        <taxon>Methanobacteriota</taxon>
        <taxon>Stenosarchaea group</taxon>
        <taxon>Halobacteria</taxon>
        <taxon>Halobacteriales</taxon>
        <taxon>Haloarculaceae</taxon>
        <taxon>Halorientalis</taxon>
    </lineage>
</organism>